<feature type="transmembrane region" description="Helical" evidence="1">
    <location>
        <begin position="66"/>
        <end position="84"/>
    </location>
</feature>
<organism evidence="2">
    <name type="scientific">hydrothermal vent metagenome</name>
    <dbReference type="NCBI Taxonomy" id="652676"/>
    <lineage>
        <taxon>unclassified sequences</taxon>
        <taxon>metagenomes</taxon>
        <taxon>ecological metagenomes</taxon>
    </lineage>
</organism>
<keyword evidence="1" id="KW-0812">Transmembrane</keyword>
<reference evidence="2" key="1">
    <citation type="submission" date="2015-10" db="EMBL/GenBank/DDBJ databases">
        <authorList>
            <person name="Gilbert D.G."/>
        </authorList>
    </citation>
    <scope>NUCLEOTIDE SEQUENCE</scope>
</reference>
<proteinExistence type="predicted"/>
<dbReference type="AlphaFoldDB" id="A0A160U024"/>
<evidence type="ECO:0000313" key="2">
    <source>
        <dbReference type="EMBL" id="CUS55874.1"/>
    </source>
</evidence>
<name>A0A160U024_9ZZZZ</name>
<keyword evidence="1" id="KW-0472">Membrane</keyword>
<evidence type="ECO:0000256" key="1">
    <source>
        <dbReference type="SAM" id="Phobius"/>
    </source>
</evidence>
<accession>A0A160U024</accession>
<dbReference type="EMBL" id="CZQD01000013">
    <property type="protein sequence ID" value="CUS55874.1"/>
    <property type="molecule type" value="Genomic_DNA"/>
</dbReference>
<sequence>MDLLNRVLDKVAEVANEAYLEFSRWVDRLDDMEKLFFMVVFILILFMLILVRAGRRKADPARGRSFVSSIVLVMLFSFGAGWMIDSRFDVQDVINFF</sequence>
<protein>
    <submittedName>
        <fullName evidence="2">Uncharacterized protein</fullName>
    </submittedName>
</protein>
<feature type="transmembrane region" description="Helical" evidence="1">
    <location>
        <begin position="35"/>
        <end position="54"/>
    </location>
</feature>
<keyword evidence="1" id="KW-1133">Transmembrane helix</keyword>
<gene>
    <name evidence="2" type="ORF">MGWOODY_Hyp144</name>
</gene>